<dbReference type="PANTHER" id="PTHR30576">
    <property type="entry name" value="COLANIC BIOSYNTHESIS UDP-GLUCOSE LIPID CARRIER TRANSFERASE"/>
    <property type="match status" value="1"/>
</dbReference>
<proteinExistence type="inferred from homology"/>
<dbReference type="Pfam" id="PF02397">
    <property type="entry name" value="Bac_transf"/>
    <property type="match status" value="1"/>
</dbReference>
<feature type="transmembrane region" description="Helical" evidence="8">
    <location>
        <begin position="43"/>
        <end position="62"/>
    </location>
</feature>
<accession>A0ABS8P5V9</accession>
<evidence type="ECO:0000256" key="1">
    <source>
        <dbReference type="ARBA" id="ARBA00004141"/>
    </source>
</evidence>
<protein>
    <submittedName>
        <fullName evidence="10">Sugar transferase</fullName>
    </submittedName>
</protein>
<reference evidence="10 11" key="1">
    <citation type="submission" date="2021-11" db="EMBL/GenBank/DDBJ databases">
        <title>Draft genome sequence of Actinomycetospora sp. SF1 isolated from the rhizosphere soil.</title>
        <authorList>
            <person name="Duangmal K."/>
            <person name="Chantavorakit T."/>
        </authorList>
    </citation>
    <scope>NUCLEOTIDE SEQUENCE [LARGE SCALE GENOMIC DNA]</scope>
    <source>
        <strain evidence="10 11">TBRC 5722</strain>
    </source>
</reference>
<feature type="region of interest" description="Disordered" evidence="7">
    <location>
        <begin position="16"/>
        <end position="35"/>
    </location>
</feature>
<sequence length="488" mass="53190">MVENVDWAVWSGNAEDTAARPDAPAPPREPSPSGRWSRRGLQAWMLVLPVDALMIMLSALWMPRFATTLAVTAVLTVLGFSTGGRYRAKLHLSVLDELPTIIARLLMVIAVVVTLRAVWFVAVDPLANTAGDDAGAVVLFLAAHVLLGVVVGRFVSTAIILAARRRMLIAHRTILVGGGVTAAELATLLRRHRRYGLDVIGFVDDGERCEASFVVPHLGPVSMLGEAVAAHGVDVLLVTGGNRSDLELLRLLRQPDCVACDLLVVPRLYSLHTQTGTADHIGSIPILRIRTPALNGVTHVIKRILGGLLAATALVALSPLLLLCALAVRIEGGPGVIFRQERVGRDGQHFACLKFRSMTPRSTEESATQWNVAQDDRIGPVGRILRRTSLDELPQLWNVVRGDMALVGPRPERPHFVEQFSGRYVDYPTRHRVSVGMTGLAQVSGLRGDTPIADRARFDNYYIENWSLWLDVKVLLRTVAEVLGARGR</sequence>
<dbReference type="NCBIfam" id="TIGR03025">
    <property type="entry name" value="EPS_sugtrans"/>
    <property type="match status" value="1"/>
</dbReference>
<dbReference type="InterPro" id="IPR003362">
    <property type="entry name" value="Bact_transf"/>
</dbReference>
<dbReference type="GO" id="GO:0016740">
    <property type="term" value="F:transferase activity"/>
    <property type="evidence" value="ECO:0007669"/>
    <property type="project" value="UniProtKB-KW"/>
</dbReference>
<feature type="transmembrane region" description="Helical" evidence="8">
    <location>
        <begin position="304"/>
        <end position="328"/>
    </location>
</feature>
<comment type="caution">
    <text evidence="10">The sequence shown here is derived from an EMBL/GenBank/DDBJ whole genome shotgun (WGS) entry which is preliminary data.</text>
</comment>
<feature type="transmembrane region" description="Helical" evidence="8">
    <location>
        <begin position="134"/>
        <end position="163"/>
    </location>
</feature>
<dbReference type="Pfam" id="PF13727">
    <property type="entry name" value="CoA_binding_3"/>
    <property type="match status" value="1"/>
</dbReference>
<dbReference type="Proteomes" id="UP001199469">
    <property type="component" value="Unassembled WGS sequence"/>
</dbReference>
<keyword evidence="6 8" id="KW-0472">Membrane</keyword>
<evidence type="ECO:0000313" key="11">
    <source>
        <dbReference type="Proteomes" id="UP001199469"/>
    </source>
</evidence>
<evidence type="ECO:0000256" key="8">
    <source>
        <dbReference type="SAM" id="Phobius"/>
    </source>
</evidence>
<evidence type="ECO:0000256" key="6">
    <source>
        <dbReference type="ARBA" id="ARBA00023136"/>
    </source>
</evidence>
<keyword evidence="4 8" id="KW-0812">Transmembrane</keyword>
<evidence type="ECO:0000256" key="7">
    <source>
        <dbReference type="SAM" id="MobiDB-lite"/>
    </source>
</evidence>
<keyword evidence="3 10" id="KW-0808">Transferase</keyword>
<comment type="similarity">
    <text evidence="2">Belongs to the bacterial sugar transferase family.</text>
</comment>
<feature type="transmembrane region" description="Helical" evidence="8">
    <location>
        <begin position="68"/>
        <end position="86"/>
    </location>
</feature>
<keyword evidence="11" id="KW-1185">Reference proteome</keyword>
<dbReference type="Gene3D" id="3.40.50.720">
    <property type="entry name" value="NAD(P)-binding Rossmann-like Domain"/>
    <property type="match status" value="1"/>
</dbReference>
<name>A0ABS8P5V9_9PSEU</name>
<comment type="subcellular location">
    <subcellularLocation>
        <location evidence="1">Membrane</location>
        <topology evidence="1">Multi-pass membrane protein</topology>
    </subcellularLocation>
</comment>
<organism evidence="10 11">
    <name type="scientific">Actinomycetospora endophytica</name>
    <dbReference type="NCBI Taxonomy" id="2291215"/>
    <lineage>
        <taxon>Bacteria</taxon>
        <taxon>Bacillati</taxon>
        <taxon>Actinomycetota</taxon>
        <taxon>Actinomycetes</taxon>
        <taxon>Pseudonocardiales</taxon>
        <taxon>Pseudonocardiaceae</taxon>
        <taxon>Actinomycetospora</taxon>
    </lineage>
</organism>
<dbReference type="PANTHER" id="PTHR30576:SF0">
    <property type="entry name" value="UNDECAPRENYL-PHOSPHATE N-ACETYLGALACTOSAMINYL 1-PHOSPHATE TRANSFERASE-RELATED"/>
    <property type="match status" value="1"/>
</dbReference>
<dbReference type="InterPro" id="IPR017475">
    <property type="entry name" value="EPS_sugar_tfrase"/>
</dbReference>
<evidence type="ECO:0000313" key="10">
    <source>
        <dbReference type="EMBL" id="MCD2193638.1"/>
    </source>
</evidence>
<evidence type="ECO:0000256" key="3">
    <source>
        <dbReference type="ARBA" id="ARBA00022679"/>
    </source>
</evidence>
<evidence type="ECO:0000259" key="9">
    <source>
        <dbReference type="Pfam" id="PF02397"/>
    </source>
</evidence>
<evidence type="ECO:0000256" key="4">
    <source>
        <dbReference type="ARBA" id="ARBA00022692"/>
    </source>
</evidence>
<keyword evidence="5 8" id="KW-1133">Transmembrane helix</keyword>
<dbReference type="EMBL" id="JAJNDB010000001">
    <property type="protein sequence ID" value="MCD2193638.1"/>
    <property type="molecule type" value="Genomic_DNA"/>
</dbReference>
<gene>
    <name evidence="10" type="ORF">LQ327_09615</name>
</gene>
<feature type="domain" description="Bacterial sugar transferase" evidence="9">
    <location>
        <begin position="302"/>
        <end position="483"/>
    </location>
</feature>
<evidence type="ECO:0000256" key="2">
    <source>
        <dbReference type="ARBA" id="ARBA00006464"/>
    </source>
</evidence>
<evidence type="ECO:0000256" key="5">
    <source>
        <dbReference type="ARBA" id="ARBA00022989"/>
    </source>
</evidence>
<feature type="transmembrane region" description="Helical" evidence="8">
    <location>
        <begin position="98"/>
        <end position="122"/>
    </location>
</feature>